<proteinExistence type="predicted"/>
<reference evidence="1 2" key="2">
    <citation type="journal article" date="2017" name="Front. Plant Sci.">
        <title>Gene Classification and Mining of Molecular Markers Useful in Red Clover (Trifolium pratense) Breeding.</title>
        <authorList>
            <person name="Istvanek J."/>
            <person name="Dluhosova J."/>
            <person name="Dluhos P."/>
            <person name="Patkova L."/>
            <person name="Nedelnik J."/>
            <person name="Repkova J."/>
        </authorList>
    </citation>
    <scope>NUCLEOTIDE SEQUENCE [LARGE SCALE GENOMIC DNA]</scope>
    <source>
        <strain evidence="2">cv. Tatra</strain>
        <tissue evidence="1">Young leaves</tissue>
    </source>
</reference>
<name>A0A2K3KS82_TRIPR</name>
<dbReference type="AlphaFoldDB" id="A0A2K3KS82"/>
<comment type="caution">
    <text evidence="1">The sequence shown here is derived from an EMBL/GenBank/DDBJ whole genome shotgun (WGS) entry which is preliminary data.</text>
</comment>
<organism evidence="1 2">
    <name type="scientific">Trifolium pratense</name>
    <name type="common">Red clover</name>
    <dbReference type="NCBI Taxonomy" id="57577"/>
    <lineage>
        <taxon>Eukaryota</taxon>
        <taxon>Viridiplantae</taxon>
        <taxon>Streptophyta</taxon>
        <taxon>Embryophyta</taxon>
        <taxon>Tracheophyta</taxon>
        <taxon>Spermatophyta</taxon>
        <taxon>Magnoliopsida</taxon>
        <taxon>eudicotyledons</taxon>
        <taxon>Gunneridae</taxon>
        <taxon>Pentapetalae</taxon>
        <taxon>rosids</taxon>
        <taxon>fabids</taxon>
        <taxon>Fabales</taxon>
        <taxon>Fabaceae</taxon>
        <taxon>Papilionoideae</taxon>
        <taxon>50 kb inversion clade</taxon>
        <taxon>NPAAA clade</taxon>
        <taxon>Hologalegina</taxon>
        <taxon>IRL clade</taxon>
        <taxon>Trifolieae</taxon>
        <taxon>Trifolium</taxon>
    </lineage>
</organism>
<dbReference type="Proteomes" id="UP000236291">
    <property type="component" value="Unassembled WGS sequence"/>
</dbReference>
<dbReference type="EMBL" id="ASHM01242357">
    <property type="protein sequence ID" value="PNX69146.1"/>
    <property type="molecule type" value="Genomic_DNA"/>
</dbReference>
<reference evidence="1 2" key="1">
    <citation type="journal article" date="2014" name="Am. J. Bot.">
        <title>Genome assembly and annotation for red clover (Trifolium pratense; Fabaceae).</title>
        <authorList>
            <person name="Istvanek J."/>
            <person name="Jaros M."/>
            <person name="Krenek A."/>
            <person name="Repkova J."/>
        </authorList>
    </citation>
    <scope>NUCLEOTIDE SEQUENCE [LARGE SCALE GENOMIC DNA]</scope>
    <source>
        <strain evidence="2">cv. Tatra</strain>
        <tissue evidence="1">Young leaves</tissue>
    </source>
</reference>
<protein>
    <submittedName>
        <fullName evidence="1">Uncharacterized protein</fullName>
    </submittedName>
</protein>
<gene>
    <name evidence="1" type="ORF">L195_g064302</name>
</gene>
<feature type="non-terminal residue" evidence="1">
    <location>
        <position position="35"/>
    </location>
</feature>
<sequence length="35" mass="4103">MLFLCRGLSGLVWLAFWFGSLAAILRWEEVQTFLQ</sequence>
<accession>A0A2K3KS82</accession>
<evidence type="ECO:0000313" key="2">
    <source>
        <dbReference type="Proteomes" id="UP000236291"/>
    </source>
</evidence>
<evidence type="ECO:0000313" key="1">
    <source>
        <dbReference type="EMBL" id="PNX69146.1"/>
    </source>
</evidence>